<comment type="caution">
    <text evidence="1">The sequence shown here is derived from an EMBL/GenBank/DDBJ whole genome shotgun (WGS) entry which is preliminary data.</text>
</comment>
<evidence type="ECO:0008006" key="3">
    <source>
        <dbReference type="Google" id="ProtNLM"/>
    </source>
</evidence>
<reference evidence="2" key="1">
    <citation type="submission" date="2017-09" db="EMBL/GenBank/DDBJ databases">
        <title>Depth-based differentiation of microbial function through sediment-hosted aquifers and enrichment of novel symbionts in the deep terrestrial subsurface.</title>
        <authorList>
            <person name="Probst A.J."/>
            <person name="Ladd B."/>
            <person name="Jarett J.K."/>
            <person name="Geller-Mcgrath D.E."/>
            <person name="Sieber C.M.K."/>
            <person name="Emerson J.B."/>
            <person name="Anantharaman K."/>
            <person name="Thomas B.C."/>
            <person name="Malmstrom R."/>
            <person name="Stieglmeier M."/>
            <person name="Klingl A."/>
            <person name="Woyke T."/>
            <person name="Ryan C.M."/>
            <person name="Banfield J.F."/>
        </authorList>
    </citation>
    <scope>NUCLEOTIDE SEQUENCE [LARGE SCALE GENOMIC DNA]</scope>
</reference>
<dbReference type="AlphaFoldDB" id="A0A2H0UZM5"/>
<protein>
    <recommendedName>
        <fullName evidence="3">WbqC family protein</fullName>
    </recommendedName>
</protein>
<dbReference type="Proteomes" id="UP000228510">
    <property type="component" value="Unassembled WGS sequence"/>
</dbReference>
<proteinExistence type="predicted"/>
<evidence type="ECO:0000313" key="2">
    <source>
        <dbReference type="Proteomes" id="UP000228510"/>
    </source>
</evidence>
<accession>A0A2H0UZM5</accession>
<gene>
    <name evidence="1" type="ORF">COU01_02780</name>
</gene>
<organism evidence="1 2">
    <name type="scientific">Candidatus Falkowbacteria bacterium CG10_big_fil_rev_8_21_14_0_10_44_15</name>
    <dbReference type="NCBI Taxonomy" id="1974569"/>
    <lineage>
        <taxon>Bacteria</taxon>
        <taxon>Candidatus Falkowiibacteriota</taxon>
    </lineage>
</organism>
<sequence>MIVSINQPAYLPWLGYFHRINIADVFVFFNTTQFEKNSMVNRNKIKTPSGSLMLSVPVNLKDHISKEIRQIKIADTNWAKKHWKAIELNYRKAQFWNEYAPSLKKIYEKSYAEIEDVCYEQLMFFTKALGIKTKIIKSCGLSYFCSKKQELVLDICKELRTDTYISGALGRDYMNLETFRRQDIKVYYHNYQHPCYKQLWGKFLPYMSVIDLLFNCGSASLDIIMSKNINKNDLLTKNDLYE</sequence>
<dbReference type="InterPro" id="IPR014985">
    <property type="entry name" value="WbqC"/>
</dbReference>
<dbReference type="Pfam" id="PF08889">
    <property type="entry name" value="WbqC"/>
    <property type="match status" value="1"/>
</dbReference>
<name>A0A2H0UZM5_9BACT</name>
<evidence type="ECO:0000313" key="1">
    <source>
        <dbReference type="EMBL" id="PIR92255.1"/>
    </source>
</evidence>
<dbReference type="EMBL" id="PFAT01000034">
    <property type="protein sequence ID" value="PIR92255.1"/>
    <property type="molecule type" value="Genomic_DNA"/>
</dbReference>